<dbReference type="AlphaFoldDB" id="A0A6A4PCV8"/>
<name>A0A6A4PCV8_LUPAL</name>
<gene>
    <name evidence="1" type="ORF">Lalb_Chr15g0089451</name>
</gene>
<accession>A0A6A4PCV8</accession>
<evidence type="ECO:0000313" key="1">
    <source>
        <dbReference type="EMBL" id="KAE9599244.1"/>
    </source>
</evidence>
<protein>
    <submittedName>
        <fullName evidence="1">Uncharacterized protein</fullName>
    </submittedName>
</protein>
<comment type="caution">
    <text evidence="1">The sequence shown here is derived from an EMBL/GenBank/DDBJ whole genome shotgun (WGS) entry which is preliminary data.</text>
</comment>
<evidence type="ECO:0000313" key="2">
    <source>
        <dbReference type="Proteomes" id="UP000447434"/>
    </source>
</evidence>
<proteinExistence type="predicted"/>
<reference evidence="2" key="1">
    <citation type="journal article" date="2020" name="Nat. Commun.">
        <title>Genome sequence of the cluster root forming white lupin.</title>
        <authorList>
            <person name="Hufnagel B."/>
            <person name="Marques A."/>
            <person name="Soriano A."/>
            <person name="Marques L."/>
            <person name="Divol F."/>
            <person name="Doumas P."/>
            <person name="Sallet E."/>
            <person name="Mancinotti D."/>
            <person name="Carrere S."/>
            <person name="Marande W."/>
            <person name="Arribat S."/>
            <person name="Keller J."/>
            <person name="Huneau C."/>
            <person name="Blein T."/>
            <person name="Aime D."/>
            <person name="Laguerre M."/>
            <person name="Taylor J."/>
            <person name="Schubert V."/>
            <person name="Nelson M."/>
            <person name="Geu-Flores F."/>
            <person name="Crespi M."/>
            <person name="Gallardo-Guerrero K."/>
            <person name="Delaux P.-M."/>
            <person name="Salse J."/>
            <person name="Berges H."/>
            <person name="Guyot R."/>
            <person name="Gouzy J."/>
            <person name="Peret B."/>
        </authorList>
    </citation>
    <scope>NUCLEOTIDE SEQUENCE [LARGE SCALE GENOMIC DNA]</scope>
    <source>
        <strain evidence="2">cv. Amiga</strain>
    </source>
</reference>
<sequence length="55" mass="5970">MSLLPNTSFPSSVATATYPIQFDSLLQASLENDLTMKISGSKGIDEVAYRNFVTV</sequence>
<keyword evidence="2" id="KW-1185">Reference proteome</keyword>
<dbReference type="EMBL" id="WOCE01000015">
    <property type="protein sequence ID" value="KAE9599244.1"/>
    <property type="molecule type" value="Genomic_DNA"/>
</dbReference>
<dbReference type="Proteomes" id="UP000447434">
    <property type="component" value="Chromosome 15"/>
</dbReference>
<organism evidence="1 2">
    <name type="scientific">Lupinus albus</name>
    <name type="common">White lupine</name>
    <name type="synonym">Lupinus termis</name>
    <dbReference type="NCBI Taxonomy" id="3870"/>
    <lineage>
        <taxon>Eukaryota</taxon>
        <taxon>Viridiplantae</taxon>
        <taxon>Streptophyta</taxon>
        <taxon>Embryophyta</taxon>
        <taxon>Tracheophyta</taxon>
        <taxon>Spermatophyta</taxon>
        <taxon>Magnoliopsida</taxon>
        <taxon>eudicotyledons</taxon>
        <taxon>Gunneridae</taxon>
        <taxon>Pentapetalae</taxon>
        <taxon>rosids</taxon>
        <taxon>fabids</taxon>
        <taxon>Fabales</taxon>
        <taxon>Fabaceae</taxon>
        <taxon>Papilionoideae</taxon>
        <taxon>50 kb inversion clade</taxon>
        <taxon>genistoids sensu lato</taxon>
        <taxon>core genistoids</taxon>
        <taxon>Genisteae</taxon>
        <taxon>Lupinus</taxon>
    </lineage>
</organism>